<proteinExistence type="inferred from homology"/>
<evidence type="ECO:0000313" key="9">
    <source>
        <dbReference type="Proteomes" id="UP001523219"/>
    </source>
</evidence>
<dbReference type="Gene3D" id="3.20.20.80">
    <property type="entry name" value="Glycosidases"/>
    <property type="match status" value="1"/>
</dbReference>
<comment type="caution">
    <text evidence="8">The sequence shown here is derived from an EMBL/GenBank/DDBJ whole genome shotgun (WGS) entry which is preliminary data.</text>
</comment>
<dbReference type="InterPro" id="IPR041036">
    <property type="entry name" value="GH5_C"/>
</dbReference>
<dbReference type="SUPFAM" id="SSF51445">
    <property type="entry name" value="(Trans)glycosidases"/>
    <property type="match status" value="1"/>
</dbReference>
<reference evidence="8 9" key="1">
    <citation type="submission" date="2022-05" db="EMBL/GenBank/DDBJ databases">
        <title>Streptomyces sp. nov. RY43-2 isolated from soil of a peat swamp forest.</title>
        <authorList>
            <person name="Kanchanasin P."/>
            <person name="Tanasupawat S."/>
            <person name="Phongsopitanun W."/>
        </authorList>
    </citation>
    <scope>NUCLEOTIDE SEQUENCE [LARGE SCALE GENOMIC DNA]</scope>
    <source>
        <strain evidence="8 9">RY43-2</strain>
    </source>
</reference>
<dbReference type="InterPro" id="IPR001547">
    <property type="entry name" value="Glyco_hydro_5"/>
</dbReference>
<dbReference type="Pfam" id="PF00150">
    <property type="entry name" value="Cellulase"/>
    <property type="match status" value="1"/>
</dbReference>
<keyword evidence="9" id="KW-1185">Reference proteome</keyword>
<comment type="similarity">
    <text evidence="1 4">Belongs to the glycosyl hydrolase 5 (cellulase A) family.</text>
</comment>
<gene>
    <name evidence="8" type="ORF">NGF19_26975</name>
</gene>
<evidence type="ECO:0000256" key="2">
    <source>
        <dbReference type="ARBA" id="ARBA00022801"/>
    </source>
</evidence>
<feature type="signal peptide" evidence="5">
    <location>
        <begin position="1"/>
        <end position="28"/>
    </location>
</feature>
<name>A0ABT0ZLC3_9ACTN</name>
<dbReference type="InterPro" id="IPR013780">
    <property type="entry name" value="Glyco_hydro_b"/>
</dbReference>
<evidence type="ECO:0000259" key="7">
    <source>
        <dbReference type="Pfam" id="PF18564"/>
    </source>
</evidence>
<dbReference type="InterPro" id="IPR017853">
    <property type="entry name" value="GH"/>
</dbReference>
<dbReference type="PANTHER" id="PTHR31308">
    <property type="match status" value="1"/>
</dbReference>
<dbReference type="InterPro" id="IPR052066">
    <property type="entry name" value="Glycosphingolipid_Hydrolases"/>
</dbReference>
<evidence type="ECO:0000256" key="4">
    <source>
        <dbReference type="RuleBase" id="RU361153"/>
    </source>
</evidence>
<accession>A0ABT0ZLC3</accession>
<feature type="domain" description="Glycoside hydrolase family 5" evidence="6">
    <location>
        <begin position="63"/>
        <end position="356"/>
    </location>
</feature>
<keyword evidence="2 4" id="KW-0378">Hydrolase</keyword>
<keyword evidence="3 4" id="KW-0326">Glycosidase</keyword>
<dbReference type="Pfam" id="PF18564">
    <property type="entry name" value="Glyco_hydro_5_C"/>
    <property type="match status" value="1"/>
</dbReference>
<dbReference type="EMBL" id="JAMWMR010000035">
    <property type="protein sequence ID" value="MCN9244384.1"/>
    <property type="molecule type" value="Genomic_DNA"/>
</dbReference>
<evidence type="ECO:0000313" key="8">
    <source>
        <dbReference type="EMBL" id="MCN9244384.1"/>
    </source>
</evidence>
<dbReference type="InterPro" id="IPR018087">
    <property type="entry name" value="Glyco_hydro_5_CS"/>
</dbReference>
<feature type="domain" description="Glycoside hydrolase family 5 C-terminal" evidence="7">
    <location>
        <begin position="407"/>
        <end position="491"/>
    </location>
</feature>
<evidence type="ECO:0000256" key="3">
    <source>
        <dbReference type="ARBA" id="ARBA00023295"/>
    </source>
</evidence>
<evidence type="ECO:0000256" key="5">
    <source>
        <dbReference type="SAM" id="SignalP"/>
    </source>
</evidence>
<keyword evidence="5" id="KW-0732">Signal</keyword>
<sequence length="495" mass="53326">MRLRRSATTLAFGTALLCALPAVAPAQALGAPARTEVPRGAGAMTRPTGTVTTPDGVVHLADSQGRALRLHGFNLGKDDTVTRDRVARLARDGFDLMRLDIQWEKVEPRRGRYDTAYLRYLDQVLDWADRYHVLVLVDWHQDVFGPAFGHDGIPAWATRTDGLPFEPDPDDWFSDYFQPAVQAAFAHLYDDPDLRTAQAAAYAKVATTLRGHRSLLGYDLFNEPFGPVPGDPTDPADQAAASAALEQGRLPAMYRRLIRAVRSVDRDAWLFVEPTVLVGQGVPTSLPGFADPRPGAARIGYAPHAYDTAVEAGQDWDPSGQFIERYEAAIGAYPAAHRLPVIVGEWGPPKATTPGNAQLVRRQLLSMHGFATGWAMWYDCDATDGGGYCARDRDGSPAPGKEPAFAPYARAVAGAPGAETYDPPTRTYTLTLTATPATRGAWTTLALPPAAFPRGARITVEGTRATVVHSAPGEADVLLPRARPGTAVTVTATAR</sequence>
<dbReference type="Proteomes" id="UP001523219">
    <property type="component" value="Unassembled WGS sequence"/>
</dbReference>
<organism evidence="8 9">
    <name type="scientific">Streptomyces macrolidinus</name>
    <dbReference type="NCBI Taxonomy" id="2952607"/>
    <lineage>
        <taxon>Bacteria</taxon>
        <taxon>Bacillati</taxon>
        <taxon>Actinomycetota</taxon>
        <taxon>Actinomycetes</taxon>
        <taxon>Kitasatosporales</taxon>
        <taxon>Streptomycetaceae</taxon>
        <taxon>Streptomyces</taxon>
    </lineage>
</organism>
<dbReference type="PROSITE" id="PS00659">
    <property type="entry name" value="GLYCOSYL_HYDROL_F5"/>
    <property type="match status" value="1"/>
</dbReference>
<dbReference type="RefSeq" id="WP_252428173.1">
    <property type="nucleotide sequence ID" value="NZ_JAMWMR010000035.1"/>
</dbReference>
<protein>
    <submittedName>
        <fullName evidence="8">Cellulase family glycosylhydrolase</fullName>
    </submittedName>
</protein>
<evidence type="ECO:0000259" key="6">
    <source>
        <dbReference type="Pfam" id="PF00150"/>
    </source>
</evidence>
<feature type="chain" id="PRO_5045130716" evidence="5">
    <location>
        <begin position="29"/>
        <end position="495"/>
    </location>
</feature>
<dbReference type="Gene3D" id="2.60.40.1180">
    <property type="entry name" value="Golgi alpha-mannosidase II"/>
    <property type="match status" value="1"/>
</dbReference>
<dbReference type="PANTHER" id="PTHR31308:SF3">
    <property type="entry name" value="ENDOGLYCOCERAMIDASE"/>
    <property type="match status" value="1"/>
</dbReference>
<evidence type="ECO:0000256" key="1">
    <source>
        <dbReference type="ARBA" id="ARBA00005641"/>
    </source>
</evidence>